<organism evidence="2">
    <name type="scientific">Tanacetum cinerariifolium</name>
    <name type="common">Dalmatian daisy</name>
    <name type="synonym">Chrysanthemum cinerariifolium</name>
    <dbReference type="NCBI Taxonomy" id="118510"/>
    <lineage>
        <taxon>Eukaryota</taxon>
        <taxon>Viridiplantae</taxon>
        <taxon>Streptophyta</taxon>
        <taxon>Embryophyta</taxon>
        <taxon>Tracheophyta</taxon>
        <taxon>Spermatophyta</taxon>
        <taxon>Magnoliopsida</taxon>
        <taxon>eudicotyledons</taxon>
        <taxon>Gunneridae</taxon>
        <taxon>Pentapetalae</taxon>
        <taxon>asterids</taxon>
        <taxon>campanulids</taxon>
        <taxon>Asterales</taxon>
        <taxon>Asteraceae</taxon>
        <taxon>Asteroideae</taxon>
        <taxon>Anthemideae</taxon>
        <taxon>Anthemidinae</taxon>
        <taxon>Tanacetum</taxon>
    </lineage>
</organism>
<name>A0A699VE51_TANCI</name>
<sequence>DGSSSAGGTDPTTGGFLDLTAVTFLETEATEAIRLRAQASNFEAVKKFLRDETNALKERNAILEKERNALDVKVTDL</sequence>
<feature type="non-terminal residue" evidence="2">
    <location>
        <position position="77"/>
    </location>
</feature>
<dbReference type="EMBL" id="BKCJ011424913">
    <property type="protein sequence ID" value="GFD32493.1"/>
    <property type="molecule type" value="Genomic_DNA"/>
</dbReference>
<accession>A0A699VE51</accession>
<evidence type="ECO:0000256" key="1">
    <source>
        <dbReference type="SAM" id="Coils"/>
    </source>
</evidence>
<evidence type="ECO:0000313" key="2">
    <source>
        <dbReference type="EMBL" id="GFD32493.1"/>
    </source>
</evidence>
<comment type="caution">
    <text evidence="2">The sequence shown here is derived from an EMBL/GenBank/DDBJ whole genome shotgun (WGS) entry which is preliminary data.</text>
</comment>
<keyword evidence="1" id="KW-0175">Coiled coil</keyword>
<feature type="coiled-coil region" evidence="1">
    <location>
        <begin position="46"/>
        <end position="73"/>
    </location>
</feature>
<gene>
    <name evidence="2" type="ORF">Tci_904462</name>
</gene>
<proteinExistence type="predicted"/>
<dbReference type="AlphaFoldDB" id="A0A699VE51"/>
<reference evidence="2" key="1">
    <citation type="journal article" date="2019" name="Sci. Rep.">
        <title>Draft genome of Tanacetum cinerariifolium, the natural source of mosquito coil.</title>
        <authorList>
            <person name="Yamashiro T."/>
            <person name="Shiraishi A."/>
            <person name="Satake H."/>
            <person name="Nakayama K."/>
        </authorList>
    </citation>
    <scope>NUCLEOTIDE SEQUENCE</scope>
</reference>
<protein>
    <submittedName>
        <fullName evidence="2">Uncharacterized protein</fullName>
    </submittedName>
</protein>
<feature type="non-terminal residue" evidence="2">
    <location>
        <position position="1"/>
    </location>
</feature>